<accession>D9PVE2</accession>
<dbReference type="PaxDb" id="79929-MTBMA_c05950"/>
<evidence type="ECO:0000313" key="2">
    <source>
        <dbReference type="EMBL" id="ADL58190.1"/>
    </source>
</evidence>
<feature type="transmembrane region" description="Helical" evidence="1">
    <location>
        <begin position="37"/>
        <end position="62"/>
    </location>
</feature>
<dbReference type="GeneID" id="9704303"/>
<dbReference type="AlphaFoldDB" id="D9PVE2"/>
<keyword evidence="3" id="KW-1185">Reference proteome</keyword>
<organism evidence="2 3">
    <name type="scientific">Methanothermobacter marburgensis (strain ATCC BAA-927 / DSM 2133 / JCM 14651 / NBRC 100331 / OCM 82 / Marburg)</name>
    <name type="common">Methanobacterium thermoautotrophicum</name>
    <dbReference type="NCBI Taxonomy" id="79929"/>
    <lineage>
        <taxon>Archaea</taxon>
        <taxon>Methanobacteriati</taxon>
        <taxon>Methanobacteriota</taxon>
        <taxon>Methanomada group</taxon>
        <taxon>Methanobacteria</taxon>
        <taxon>Methanobacteriales</taxon>
        <taxon>Methanobacteriaceae</taxon>
        <taxon>Methanothermobacter</taxon>
    </lineage>
</organism>
<reference key="1">
    <citation type="submission" date="2009-08" db="EMBL/GenBank/DDBJ databases">
        <title>The genome sequence of Methanothermobacter marburgensis.</title>
        <authorList>
            <person name="Kaster A."/>
            <person name="Seedorf H."/>
            <person name="Goenrich M."/>
            <person name="Wiezer A."/>
            <person name="Liesegang H."/>
            <person name="Thauer R."/>
            <person name="Gottschalk G."/>
        </authorList>
    </citation>
    <scope>NUCLEOTIDE SEQUENCE</scope>
    <source>
        <strain>Marburg</strain>
    </source>
</reference>
<protein>
    <submittedName>
        <fullName evidence="2">Uncharacterized protein</fullName>
    </submittedName>
</protein>
<dbReference type="PATRIC" id="fig|79929.8.peg.579"/>
<gene>
    <name evidence="2" type="ordered locus">MTBMA_c05950</name>
</gene>
<reference evidence="2 3" key="2">
    <citation type="journal article" date="2010" name="J. Bacteriol.">
        <title>Complete genome sequence of Methanothermobacter marburgensis, a methanoarchaeon model organism.</title>
        <authorList>
            <person name="Liesegang H."/>
            <person name="Kaster A.K."/>
            <person name="Wiezer A."/>
            <person name="Goenrich M."/>
            <person name="Wollherr A."/>
            <person name="Seedorf H."/>
            <person name="Gottschalk G."/>
            <person name="Thauer R.K."/>
        </authorList>
    </citation>
    <scope>NUCLEOTIDE SEQUENCE [LARGE SCALE GENOMIC DNA]</scope>
    <source>
        <strain evidence="3">ATCC BAA-927 / DSM 2133 / JCM 14651 / NBRC 100331 / OCM 82 / Marburg</strain>
    </source>
</reference>
<dbReference type="RefSeq" id="WP_013295414.1">
    <property type="nucleotide sequence ID" value="NC_014408.1"/>
</dbReference>
<dbReference type="Proteomes" id="UP000000345">
    <property type="component" value="Chromosome"/>
</dbReference>
<proteinExistence type="predicted"/>
<keyword evidence="1" id="KW-0472">Membrane</keyword>
<name>D9PVE2_METTM</name>
<dbReference type="KEGG" id="mmg:MTBMA_c05950"/>
<dbReference type="EMBL" id="CP001710">
    <property type="protein sequence ID" value="ADL58190.1"/>
    <property type="molecule type" value="Genomic_DNA"/>
</dbReference>
<feature type="transmembrane region" description="Helical" evidence="1">
    <location>
        <begin position="12"/>
        <end position="31"/>
    </location>
</feature>
<sequence length="252" mass="29202">MNSRLNWKFRVGILLVLVSASIYLLLYFIFHKPETELFYIGIDLAFVPLEILIVVIIVEAAISRRELVERLEKLNMVVGAFFSEVGTEFLKRVSTFESNTDRIASKLKIDASWSPDDFKGMLSEIRGCEFDFELGSPESVELLKYLKVFLTSRRKFLLGLLENPNLLEHESFTDMLWAVFHLMEELEAREDLSSLPPTDYDHLAGDLQRAYSAVVSEWLGYMEHLSENYPYLFSLAVRKNPFNRDARVEILE</sequence>
<dbReference type="STRING" id="79929.MTBMA_c05950"/>
<dbReference type="OrthoDB" id="56871at2157"/>
<evidence type="ECO:0000256" key="1">
    <source>
        <dbReference type="SAM" id="Phobius"/>
    </source>
</evidence>
<dbReference type="GeneID" id="77399376"/>
<keyword evidence="1" id="KW-1133">Transmembrane helix</keyword>
<dbReference type="HOGENOM" id="CLU_087537_0_0_2"/>
<keyword evidence="1" id="KW-0812">Transmembrane</keyword>
<evidence type="ECO:0000313" key="3">
    <source>
        <dbReference type="Proteomes" id="UP000000345"/>
    </source>
</evidence>